<proteinExistence type="predicted"/>
<name>A0A927C719_9BACL</name>
<accession>A0A927C719</accession>
<feature type="domain" description="IrrE N-terminal-like" evidence="1">
    <location>
        <begin position="35"/>
        <end position="149"/>
    </location>
</feature>
<keyword evidence="3" id="KW-1185">Reference proteome</keyword>
<sequence>MYPYTPTPLEQSIERLFQAMEIAEPHQLDPEAIAHRLSIWVHYAPFSSQAIDRSGLQSIVLDNRLSKQEQWQDFGHELCHLLHHAGNQLAMGESFIRFQETKAMNFAYQFCIPTFMLLKTELPRLEAEAVTTISGTFGVTPEFARERLKRHYRQVTSNRLAEKLTAFFHAEEIVKRTEGIDYIVPTGRSKMLFCRERGVIGYMRDRDESE</sequence>
<evidence type="ECO:0000259" key="1">
    <source>
        <dbReference type="Pfam" id="PF06114"/>
    </source>
</evidence>
<protein>
    <submittedName>
        <fullName evidence="2">ImmA/IrrE family metallo-endopeptidase</fullName>
    </submittedName>
</protein>
<evidence type="ECO:0000313" key="2">
    <source>
        <dbReference type="EMBL" id="MBD2860545.1"/>
    </source>
</evidence>
<dbReference type="Proteomes" id="UP000639396">
    <property type="component" value="Unassembled WGS sequence"/>
</dbReference>
<reference evidence="2" key="1">
    <citation type="submission" date="2020-09" db="EMBL/GenBank/DDBJ databases">
        <title>A novel bacterium of genus Paenibacillus, isolated from South China Sea.</title>
        <authorList>
            <person name="Huang H."/>
            <person name="Mo K."/>
            <person name="Hu Y."/>
        </authorList>
    </citation>
    <scope>NUCLEOTIDE SEQUENCE</scope>
    <source>
        <strain evidence="2">IB182363</strain>
    </source>
</reference>
<comment type="caution">
    <text evidence="2">The sequence shown here is derived from an EMBL/GenBank/DDBJ whole genome shotgun (WGS) entry which is preliminary data.</text>
</comment>
<organism evidence="2 3">
    <name type="scientific">Paenibacillus oceani</name>
    <dbReference type="NCBI Taxonomy" id="2772510"/>
    <lineage>
        <taxon>Bacteria</taxon>
        <taxon>Bacillati</taxon>
        <taxon>Bacillota</taxon>
        <taxon>Bacilli</taxon>
        <taxon>Bacillales</taxon>
        <taxon>Paenibacillaceae</taxon>
        <taxon>Paenibacillus</taxon>
    </lineage>
</organism>
<dbReference type="Pfam" id="PF06114">
    <property type="entry name" value="Peptidase_M78"/>
    <property type="match status" value="1"/>
</dbReference>
<dbReference type="RefSeq" id="WP_190923766.1">
    <property type="nucleotide sequence ID" value="NZ_JACXJA010000001.1"/>
</dbReference>
<dbReference type="InterPro" id="IPR010359">
    <property type="entry name" value="IrrE_HExxH"/>
</dbReference>
<dbReference type="EMBL" id="JACXJA010000001">
    <property type="protein sequence ID" value="MBD2860545.1"/>
    <property type="molecule type" value="Genomic_DNA"/>
</dbReference>
<dbReference type="AlphaFoldDB" id="A0A927C719"/>
<evidence type="ECO:0000313" key="3">
    <source>
        <dbReference type="Proteomes" id="UP000639396"/>
    </source>
</evidence>
<gene>
    <name evidence="2" type="ORF">IDH45_00905</name>
</gene>